<dbReference type="STRING" id="50429.A0A2B4SB07"/>
<accession>A0A2B4SB07</accession>
<name>A0A2B4SB07_STYPI</name>
<dbReference type="PANTHER" id="PTHR45751:SF53">
    <property type="entry name" value="VWFA DOMAIN-CONTAINING PROTEIN"/>
    <property type="match status" value="1"/>
</dbReference>
<dbReference type="GO" id="GO:0016567">
    <property type="term" value="P:protein ubiquitination"/>
    <property type="evidence" value="ECO:0007669"/>
    <property type="project" value="TreeGrafter"/>
</dbReference>
<dbReference type="GO" id="GO:0005634">
    <property type="term" value="C:nucleus"/>
    <property type="evidence" value="ECO:0007669"/>
    <property type="project" value="TreeGrafter"/>
</dbReference>
<dbReference type="InterPro" id="IPR036465">
    <property type="entry name" value="vWFA_dom_sf"/>
</dbReference>
<gene>
    <name evidence="2" type="primary">RGLG1</name>
    <name evidence="2" type="ORF">AWC38_SpisGene9710</name>
</gene>
<reference evidence="3" key="1">
    <citation type="journal article" date="2017" name="bioRxiv">
        <title>Comparative analysis of the genomes of Stylophora pistillata and Acropora digitifera provides evidence for extensive differences between species of corals.</title>
        <authorList>
            <person name="Voolstra C.R."/>
            <person name="Li Y."/>
            <person name="Liew Y.J."/>
            <person name="Baumgarten S."/>
            <person name="Zoccola D."/>
            <person name="Flot J.-F."/>
            <person name="Tambutte S."/>
            <person name="Allemand D."/>
            <person name="Aranda M."/>
        </authorList>
    </citation>
    <scope>NUCLEOTIDE SEQUENCE [LARGE SCALE GENOMIC DNA]</scope>
</reference>
<dbReference type="InterPro" id="IPR002035">
    <property type="entry name" value="VWF_A"/>
</dbReference>
<dbReference type="SMART" id="SM00327">
    <property type="entry name" value="VWA"/>
    <property type="match status" value="1"/>
</dbReference>
<dbReference type="InterPro" id="IPR052079">
    <property type="entry name" value="E3_ligase/Copine_domain"/>
</dbReference>
<feature type="domain" description="VWFA" evidence="1">
    <location>
        <begin position="93"/>
        <end position="287"/>
    </location>
</feature>
<sequence length="327" mass="36851">MQTNSSGEGMTCVDGLESFRFRTQVSAFGHDCQIFDASVRFKESLQTYKVISKKFRGSTLCRTFGLNEFHAIKDKFATVNEVSIAIKNAGLESSNLIIGIDFTASNEWQGRKSFGGRSLHHVFSNTKRLNPYQRVVQVITKTLEPFDEDKLIPTFGFGDSVTKDHSVFSFNEDGTPCNGLCDVLKQYTEVVRRVSLSGPTSFAPIINKAIEIVKQEKSYNILVIVADGQVVEEHERSTRDAIVEASYYPLSIIVVGVGDGPWDRMHEYDNMLPQRRFDNFQFVEYEAVIHNAKHPDTSFALHALMEIPDQYKVLNELGLIKAKAKDD</sequence>
<evidence type="ECO:0000313" key="2">
    <source>
        <dbReference type="EMBL" id="PFX25635.1"/>
    </source>
</evidence>
<dbReference type="AlphaFoldDB" id="A0A2B4SB07"/>
<evidence type="ECO:0000259" key="1">
    <source>
        <dbReference type="SMART" id="SM00327"/>
    </source>
</evidence>
<dbReference type="OrthoDB" id="5855668at2759"/>
<comment type="caution">
    <text evidence="2">The sequence shown here is derived from an EMBL/GenBank/DDBJ whole genome shotgun (WGS) entry which is preliminary data.</text>
</comment>
<evidence type="ECO:0000313" key="3">
    <source>
        <dbReference type="Proteomes" id="UP000225706"/>
    </source>
</evidence>
<proteinExistence type="predicted"/>
<dbReference type="Proteomes" id="UP000225706">
    <property type="component" value="Unassembled WGS sequence"/>
</dbReference>
<protein>
    <submittedName>
        <fullName evidence="2">E3 ubiquitin-protein ligase RGLG1</fullName>
    </submittedName>
</protein>
<dbReference type="InterPro" id="IPR010734">
    <property type="entry name" value="Copine_C"/>
</dbReference>
<dbReference type="Pfam" id="PF07002">
    <property type="entry name" value="Copine"/>
    <property type="match status" value="1"/>
</dbReference>
<dbReference type="PANTHER" id="PTHR45751">
    <property type="entry name" value="COPINE FAMILY PROTEIN 1"/>
    <property type="match status" value="1"/>
</dbReference>
<dbReference type="SUPFAM" id="SSF53300">
    <property type="entry name" value="vWA-like"/>
    <property type="match status" value="1"/>
</dbReference>
<keyword evidence="3" id="KW-1185">Reference proteome</keyword>
<organism evidence="2 3">
    <name type="scientific">Stylophora pistillata</name>
    <name type="common">Smooth cauliflower coral</name>
    <dbReference type="NCBI Taxonomy" id="50429"/>
    <lineage>
        <taxon>Eukaryota</taxon>
        <taxon>Metazoa</taxon>
        <taxon>Cnidaria</taxon>
        <taxon>Anthozoa</taxon>
        <taxon>Hexacorallia</taxon>
        <taxon>Scleractinia</taxon>
        <taxon>Astrocoeniina</taxon>
        <taxon>Pocilloporidae</taxon>
        <taxon>Stylophora</taxon>
    </lineage>
</organism>
<dbReference type="GO" id="GO:0004842">
    <property type="term" value="F:ubiquitin-protein transferase activity"/>
    <property type="evidence" value="ECO:0007669"/>
    <property type="project" value="TreeGrafter"/>
</dbReference>
<dbReference type="EMBL" id="LSMT01000146">
    <property type="protein sequence ID" value="PFX25635.1"/>
    <property type="molecule type" value="Genomic_DNA"/>
</dbReference>